<keyword evidence="1" id="KW-0175">Coiled coil</keyword>
<feature type="compositionally biased region" description="Basic and acidic residues" evidence="2">
    <location>
        <begin position="306"/>
        <end position="316"/>
    </location>
</feature>
<name>A0A1I8BMN5_MELHA</name>
<organism evidence="3 4">
    <name type="scientific">Meloidogyne hapla</name>
    <name type="common">Root-knot nematode worm</name>
    <dbReference type="NCBI Taxonomy" id="6305"/>
    <lineage>
        <taxon>Eukaryota</taxon>
        <taxon>Metazoa</taxon>
        <taxon>Ecdysozoa</taxon>
        <taxon>Nematoda</taxon>
        <taxon>Chromadorea</taxon>
        <taxon>Rhabditida</taxon>
        <taxon>Tylenchina</taxon>
        <taxon>Tylenchomorpha</taxon>
        <taxon>Tylenchoidea</taxon>
        <taxon>Meloidogynidae</taxon>
        <taxon>Meloidogyninae</taxon>
        <taxon>Meloidogyne</taxon>
    </lineage>
</organism>
<feature type="compositionally biased region" description="Polar residues" evidence="2">
    <location>
        <begin position="935"/>
        <end position="956"/>
    </location>
</feature>
<dbReference type="AlphaFoldDB" id="A0A1I8BMN5"/>
<feature type="compositionally biased region" description="Basic and acidic residues" evidence="2">
    <location>
        <begin position="376"/>
        <end position="391"/>
    </location>
</feature>
<dbReference type="Proteomes" id="UP000095281">
    <property type="component" value="Unplaced"/>
</dbReference>
<evidence type="ECO:0000256" key="2">
    <source>
        <dbReference type="SAM" id="MobiDB-lite"/>
    </source>
</evidence>
<feature type="compositionally biased region" description="Basic and acidic residues" evidence="2">
    <location>
        <begin position="888"/>
        <end position="909"/>
    </location>
</feature>
<feature type="region of interest" description="Disordered" evidence="2">
    <location>
        <begin position="672"/>
        <end position="726"/>
    </location>
</feature>
<accession>A0A1I8BMN5</accession>
<feature type="compositionally biased region" description="Polar residues" evidence="2">
    <location>
        <begin position="598"/>
        <end position="618"/>
    </location>
</feature>
<dbReference type="WBParaSite" id="MhA1_Contig333.frz3.gene19">
    <property type="protein sequence ID" value="MhA1_Contig333.frz3.gene19"/>
    <property type="gene ID" value="MhA1_Contig333.frz3.gene19"/>
</dbReference>
<feature type="region of interest" description="Disordered" evidence="2">
    <location>
        <begin position="523"/>
        <end position="618"/>
    </location>
</feature>
<feature type="region of interest" description="Disordered" evidence="2">
    <location>
        <begin position="376"/>
        <end position="401"/>
    </location>
</feature>
<feature type="region of interest" description="Disordered" evidence="2">
    <location>
        <begin position="932"/>
        <end position="962"/>
    </location>
</feature>
<feature type="compositionally biased region" description="Low complexity" evidence="2">
    <location>
        <begin position="700"/>
        <end position="725"/>
    </location>
</feature>
<keyword evidence="3" id="KW-1185">Reference proteome</keyword>
<feature type="compositionally biased region" description="Polar residues" evidence="2">
    <location>
        <begin position="553"/>
        <end position="564"/>
    </location>
</feature>
<feature type="compositionally biased region" description="Low complexity" evidence="2">
    <location>
        <begin position="565"/>
        <end position="588"/>
    </location>
</feature>
<feature type="region of interest" description="Disordered" evidence="2">
    <location>
        <begin position="991"/>
        <end position="1015"/>
    </location>
</feature>
<evidence type="ECO:0000313" key="4">
    <source>
        <dbReference type="WBParaSite" id="MhA1_Contig333.frz3.gene19"/>
    </source>
</evidence>
<feature type="region of interest" description="Disordered" evidence="2">
    <location>
        <begin position="288"/>
        <end position="358"/>
    </location>
</feature>
<feature type="region of interest" description="Disordered" evidence="2">
    <location>
        <begin position="211"/>
        <end position="235"/>
    </location>
</feature>
<feature type="compositionally biased region" description="Polar residues" evidence="2">
    <location>
        <begin position="991"/>
        <end position="1000"/>
    </location>
</feature>
<evidence type="ECO:0000313" key="3">
    <source>
        <dbReference type="Proteomes" id="UP000095281"/>
    </source>
</evidence>
<feature type="compositionally biased region" description="Low complexity" evidence="2">
    <location>
        <begin position="845"/>
        <end position="860"/>
    </location>
</feature>
<proteinExistence type="predicted"/>
<reference evidence="4" key="1">
    <citation type="submission" date="2016-11" db="UniProtKB">
        <authorList>
            <consortium name="WormBaseParasite"/>
        </authorList>
    </citation>
    <scope>IDENTIFICATION</scope>
</reference>
<feature type="coiled-coil region" evidence="1">
    <location>
        <begin position="1083"/>
        <end position="1117"/>
    </location>
</feature>
<feature type="coiled-coil region" evidence="1">
    <location>
        <begin position="467"/>
        <end position="501"/>
    </location>
</feature>
<feature type="region of interest" description="Disordered" evidence="2">
    <location>
        <begin position="845"/>
        <end position="910"/>
    </location>
</feature>
<sequence length="1122" mass="124035">MGAELSTEQQQQLFQKQLKKQIFEKTKQKNEGRKGKTVVPLFVLEEKKKKNKSFNNQKPAIILFATKSMHSPFRGLRRAAASPGSPISCCSQTCNASGSAQISIPPFPRTHCTVMVIAGTRPPTVPPSSAGSCISPSSIWTPSSTAGGITTPRQINFPFDEQQNNENEQLILHFPHLPPSSNVLASKDNEAEQPILISLEQQSLISQYGFQTHRPRPPLNRAIPPIPESRSNESIQSSQSMLVRRPSNGLQLQTVQIIDENNPIDEPVPKQPMTADDVMGVSTASTVVETTTKTSRLPKFVRRKEKKDSEQEEKKQQKPPKSPLMSVAHSVKNKLSRLTGTKGGNAMSSSAGGEFPMSRSLEIGSKTRIPHRQINDEIPKSKSMEEQRGRNDNSGGLFLVPRRSPTTTLVLCSPGGGPRRLPPDEFLEQQKEVQILSNKQVQFVDEEEDNLPKLSPQKEFAFCVWTPEKENNLIEKINEEIKEKEDEKESKIENQNEVEKIIGEQEKKDIDVFTPVLKTNVELEKSKSSTSFSPQQPSIIKEPSLIIQKLPSPEQSQPISSVGESTITTITTTRRSRSPPRVLLTSLRKSPQSFPPLGNSSLDSQQFTEKNARQTKSTVSVSFGEVDVKKYNEKKEEMKGELKQKGEEKAGKRKVFSTRSLRMVANRVCEASPLLHRRGHSANAPQDRQKETGMGSATRFGNNKNNFDNGNQQKSKTPKSTFSTSNIIRSVNSVRTIHRPYGAPLAESESSIVANSPAVEQFPGIFPSQNGKGENKNNKINLTKRGGIFGTNSRFGRKEDKKLINEQDKNKQQIIQTKQQQNNFINNGSGGKATNLDKNVTETKTTTLNSTSIKSKSSTSFQRPTLVARLSHKKSSSQAVGTGGGGIKKGDDSNKKGSKEAQDHNEGIKEQQAMILSTTTPLGADFRLIDEPASSVHSHPTPIKTTLDNIQNGRKTSSPSTSIQSSMFLIAEQQPSTGEVSLKMLEQKMNATNLGNSSTARSRKRLSSDSKLNDNNVASIKTKAFPSSTTELTDIKSPREEQMPLADDLTKSEDGISFTPSIAAASALVVDFRSDLYKLRDSVKKDLEELEILRKQNASLQEQLAERNKIILQLQRQLRGDL</sequence>
<feature type="compositionally biased region" description="Basic and acidic residues" evidence="2">
    <location>
        <begin position="633"/>
        <end position="650"/>
    </location>
</feature>
<protein>
    <submittedName>
        <fullName evidence="4">Uncharacterized protein</fullName>
    </submittedName>
</protein>
<feature type="compositionally biased region" description="Polar residues" evidence="2">
    <location>
        <begin position="528"/>
        <end position="538"/>
    </location>
</feature>
<feature type="region of interest" description="Disordered" evidence="2">
    <location>
        <begin position="633"/>
        <end position="654"/>
    </location>
</feature>
<evidence type="ECO:0000256" key="1">
    <source>
        <dbReference type="SAM" id="Coils"/>
    </source>
</evidence>